<feature type="signal peptide" evidence="1">
    <location>
        <begin position="1"/>
        <end position="30"/>
    </location>
</feature>
<dbReference type="Proteomes" id="UP000192342">
    <property type="component" value="Unassembled WGS sequence"/>
</dbReference>
<accession>A0A1Y1SGD2</accession>
<sequence>MSAAPDSLKPFVMALAIAGLCLGATGAAHGSTAADDARIAAQLSRLEDGQDSPAARDWLSQLLNYAEQSRHPHPEGRGQTLPRYAIAARAQHLLRKWDQQHRLEQLRQQPALRGKALGQAQNHDALLNWLGEASMPELDAFRAEQGVHSWSEDILAVMIQRQARWTDWLALAERAQHARSWRLINSQAPLDHPQFARLLENLEANPALRGAAPALRARWVQRDPQRLAELAARINSRNWDLNLIETALLAQPPGLTTALIQGLQHPDQAALAAWALWRLRSPEALNALSAYTHSDVAAPHLAREIAAWLR</sequence>
<organism evidence="2 3">
    <name type="scientific">Oceanococcus atlanticus</name>
    <dbReference type="NCBI Taxonomy" id="1317117"/>
    <lineage>
        <taxon>Bacteria</taxon>
        <taxon>Pseudomonadati</taxon>
        <taxon>Pseudomonadota</taxon>
        <taxon>Gammaproteobacteria</taxon>
        <taxon>Chromatiales</taxon>
        <taxon>Oceanococcaceae</taxon>
        <taxon>Oceanococcus</taxon>
    </lineage>
</organism>
<name>A0A1Y1SGD2_9GAMM</name>
<comment type="caution">
    <text evidence="2">The sequence shown here is derived from an EMBL/GenBank/DDBJ whole genome shotgun (WGS) entry which is preliminary data.</text>
</comment>
<evidence type="ECO:0008006" key="4">
    <source>
        <dbReference type="Google" id="ProtNLM"/>
    </source>
</evidence>
<keyword evidence="1" id="KW-0732">Signal</keyword>
<evidence type="ECO:0000256" key="1">
    <source>
        <dbReference type="SAM" id="SignalP"/>
    </source>
</evidence>
<evidence type="ECO:0000313" key="3">
    <source>
        <dbReference type="Proteomes" id="UP000192342"/>
    </source>
</evidence>
<keyword evidence="3" id="KW-1185">Reference proteome</keyword>
<dbReference type="STRING" id="1317117.ATO7_02520"/>
<feature type="chain" id="PRO_5013163819" description="Secreted protein" evidence="1">
    <location>
        <begin position="31"/>
        <end position="310"/>
    </location>
</feature>
<reference evidence="2 3" key="1">
    <citation type="submission" date="2013-04" db="EMBL/GenBank/DDBJ databases">
        <title>Oceanococcus atlanticus 22II-S10r2 Genome Sequencing.</title>
        <authorList>
            <person name="Lai Q."/>
            <person name="Li G."/>
            <person name="Shao Z."/>
        </authorList>
    </citation>
    <scope>NUCLEOTIDE SEQUENCE [LARGE SCALE GENOMIC DNA]</scope>
    <source>
        <strain evidence="2 3">22II-S10r2</strain>
    </source>
</reference>
<evidence type="ECO:0000313" key="2">
    <source>
        <dbReference type="EMBL" id="ORE88713.1"/>
    </source>
</evidence>
<gene>
    <name evidence="2" type="ORF">ATO7_02520</name>
</gene>
<dbReference type="EMBL" id="AQQV01000001">
    <property type="protein sequence ID" value="ORE88713.1"/>
    <property type="molecule type" value="Genomic_DNA"/>
</dbReference>
<proteinExistence type="predicted"/>
<dbReference type="AlphaFoldDB" id="A0A1Y1SGD2"/>
<protein>
    <recommendedName>
        <fullName evidence="4">Secreted protein</fullName>
    </recommendedName>
</protein>